<keyword evidence="8 10" id="KW-0012">Acyltransferase</keyword>
<dbReference type="GO" id="GO:0019706">
    <property type="term" value="F:protein-cysteine S-palmitoyltransferase activity"/>
    <property type="evidence" value="ECO:0007669"/>
    <property type="project" value="UniProtKB-EC"/>
</dbReference>
<evidence type="ECO:0000313" key="13">
    <source>
        <dbReference type="Proteomes" id="UP000095038"/>
    </source>
</evidence>
<dbReference type="GeneID" id="30968832"/>
<evidence type="ECO:0000256" key="3">
    <source>
        <dbReference type="ARBA" id="ARBA00022692"/>
    </source>
</evidence>
<dbReference type="InterPro" id="IPR001594">
    <property type="entry name" value="Palmitoyltrfase_DHHC"/>
</dbReference>
<comment type="domain">
    <text evidence="10">The DHHC domain is required for palmitoyltransferase activity.</text>
</comment>
<dbReference type="Pfam" id="PF01529">
    <property type="entry name" value="DHHC"/>
    <property type="match status" value="1"/>
</dbReference>
<evidence type="ECO:0000256" key="4">
    <source>
        <dbReference type="ARBA" id="ARBA00022989"/>
    </source>
</evidence>
<evidence type="ECO:0000256" key="6">
    <source>
        <dbReference type="ARBA" id="ARBA00023139"/>
    </source>
</evidence>
<gene>
    <name evidence="12" type="ORF">ASCRUDRAFT_9614</name>
</gene>
<dbReference type="PROSITE" id="PS50216">
    <property type="entry name" value="DHHC"/>
    <property type="match status" value="1"/>
</dbReference>
<keyword evidence="2 10" id="KW-0808">Transferase</keyword>
<dbReference type="RefSeq" id="XP_020045524.1">
    <property type="nucleotide sequence ID" value="XM_020195196.1"/>
</dbReference>
<dbReference type="PANTHER" id="PTHR12246">
    <property type="entry name" value="PALMITOYLTRANSFERASE ZDHHC16"/>
    <property type="match status" value="1"/>
</dbReference>
<evidence type="ECO:0000256" key="5">
    <source>
        <dbReference type="ARBA" id="ARBA00023136"/>
    </source>
</evidence>
<evidence type="ECO:0000256" key="2">
    <source>
        <dbReference type="ARBA" id="ARBA00022679"/>
    </source>
</evidence>
<evidence type="ECO:0000313" key="12">
    <source>
        <dbReference type="EMBL" id="ODV59217.1"/>
    </source>
</evidence>
<comment type="catalytic activity">
    <reaction evidence="9 10">
        <text>L-cysteinyl-[protein] + hexadecanoyl-CoA = S-hexadecanoyl-L-cysteinyl-[protein] + CoA</text>
        <dbReference type="Rhea" id="RHEA:36683"/>
        <dbReference type="Rhea" id="RHEA-COMP:10131"/>
        <dbReference type="Rhea" id="RHEA-COMP:11032"/>
        <dbReference type="ChEBI" id="CHEBI:29950"/>
        <dbReference type="ChEBI" id="CHEBI:57287"/>
        <dbReference type="ChEBI" id="CHEBI:57379"/>
        <dbReference type="ChEBI" id="CHEBI:74151"/>
        <dbReference type="EC" id="2.3.1.225"/>
    </reaction>
</comment>
<keyword evidence="13" id="KW-1185">Reference proteome</keyword>
<dbReference type="GO" id="GO:0000329">
    <property type="term" value="C:fungal-type vacuole membrane"/>
    <property type="evidence" value="ECO:0007669"/>
    <property type="project" value="EnsemblFungi"/>
</dbReference>
<evidence type="ECO:0000256" key="9">
    <source>
        <dbReference type="ARBA" id="ARBA00048048"/>
    </source>
</evidence>
<evidence type="ECO:0000256" key="1">
    <source>
        <dbReference type="ARBA" id="ARBA00004141"/>
    </source>
</evidence>
<reference evidence="13" key="1">
    <citation type="submission" date="2016-05" db="EMBL/GenBank/DDBJ databases">
        <title>Comparative genomics of biotechnologically important yeasts.</title>
        <authorList>
            <consortium name="DOE Joint Genome Institute"/>
            <person name="Riley R."/>
            <person name="Haridas S."/>
            <person name="Wolfe K.H."/>
            <person name="Lopes M.R."/>
            <person name="Hittinger C.T."/>
            <person name="Goker M."/>
            <person name="Salamov A."/>
            <person name="Wisecaver J."/>
            <person name="Long T.M."/>
            <person name="Aerts A.L."/>
            <person name="Barry K."/>
            <person name="Choi C."/>
            <person name="Clum A."/>
            <person name="Coughlan A.Y."/>
            <person name="Deshpande S."/>
            <person name="Douglass A.P."/>
            <person name="Hanson S.J."/>
            <person name="Klenk H.-P."/>
            <person name="Labutti K."/>
            <person name="Lapidus A."/>
            <person name="Lindquist E."/>
            <person name="Lipzen A."/>
            <person name="Meier-Kolthoff J.P."/>
            <person name="Ohm R.A."/>
            <person name="Otillar R.P."/>
            <person name="Pangilinan J."/>
            <person name="Peng Y."/>
            <person name="Rokas A."/>
            <person name="Rosa C.A."/>
            <person name="Scheuner C."/>
            <person name="Sibirny A.A."/>
            <person name="Slot J.C."/>
            <person name="Stielow J.B."/>
            <person name="Sun H."/>
            <person name="Kurtzman C.P."/>
            <person name="Blackwell M."/>
            <person name="Grigoriev I.V."/>
            <person name="Jeffries T.W."/>
        </authorList>
    </citation>
    <scope>NUCLEOTIDE SEQUENCE [LARGE SCALE GENOMIC DNA]</scope>
    <source>
        <strain evidence="13">DSM 1968</strain>
    </source>
</reference>
<sequence>MCVLCYYLVVSVGPGSPLDFPELKIRYNSTASENIYDPLSQAPDLALTDLTDESISHGLENGTIVQPPKYLVLHTFTVKNSGNFRFCNRCKIWKPDRCHHCSTCQKCILKMDHHCPWFASCIGFKNSKYFIQLLSYIVLLTFYCFIVCGYILFDFFFKENYKSKYFNLNQLFLMIISLIFCISVFVFDLFTIYQCSKNQTTIESFESERYRINLNKVNDKNYKYSNQPSSKKFGNIFDLESKSRNIKQVMGNSWIEWVFPIKNKSIHNNTFLDNGLNFPVNIKIYDQLLENARLQNALANQLVNLRSMYHSPDISSENVETQGLLSSGEIV</sequence>
<keyword evidence="6" id="KW-0564">Palmitate</keyword>
<dbReference type="InterPro" id="IPR039859">
    <property type="entry name" value="PFA4/ZDH16/20/ERF2-like"/>
</dbReference>
<name>A0A1D2VCN2_9ASCO</name>
<comment type="similarity">
    <text evidence="10">Belongs to the DHHC palmitoyltransferase family.</text>
</comment>
<dbReference type="OrthoDB" id="302728at2759"/>
<evidence type="ECO:0000256" key="7">
    <source>
        <dbReference type="ARBA" id="ARBA00023288"/>
    </source>
</evidence>
<feature type="transmembrane region" description="Helical" evidence="10">
    <location>
        <begin position="133"/>
        <end position="152"/>
    </location>
</feature>
<keyword evidence="5 10" id="KW-0472">Membrane</keyword>
<dbReference type="EC" id="2.3.1.225" evidence="10"/>
<comment type="subcellular location">
    <subcellularLocation>
        <location evidence="1">Membrane</location>
        <topology evidence="1">Multi-pass membrane protein</topology>
    </subcellularLocation>
</comment>
<dbReference type="EMBL" id="KV454487">
    <property type="protein sequence ID" value="ODV59217.1"/>
    <property type="molecule type" value="Genomic_DNA"/>
</dbReference>
<keyword evidence="3 10" id="KW-0812">Transmembrane</keyword>
<evidence type="ECO:0000256" key="8">
    <source>
        <dbReference type="ARBA" id="ARBA00023315"/>
    </source>
</evidence>
<feature type="domain" description="Palmitoyltransferase DHHC" evidence="11">
    <location>
        <begin position="83"/>
        <end position="206"/>
    </location>
</feature>
<keyword evidence="4 10" id="KW-1133">Transmembrane helix</keyword>
<dbReference type="Proteomes" id="UP000095038">
    <property type="component" value="Unassembled WGS sequence"/>
</dbReference>
<evidence type="ECO:0000259" key="11">
    <source>
        <dbReference type="Pfam" id="PF01529"/>
    </source>
</evidence>
<accession>A0A1D2VCN2</accession>
<dbReference type="STRING" id="1344418.A0A1D2VCN2"/>
<proteinExistence type="inferred from homology"/>
<protein>
    <recommendedName>
        <fullName evidence="10">Palmitoyltransferase</fullName>
        <ecNumber evidence="10">2.3.1.225</ecNumber>
    </recommendedName>
</protein>
<dbReference type="InParanoid" id="A0A1D2VCN2"/>
<keyword evidence="7" id="KW-0449">Lipoprotein</keyword>
<feature type="transmembrane region" description="Helical" evidence="10">
    <location>
        <begin position="172"/>
        <end position="193"/>
    </location>
</feature>
<dbReference type="GO" id="GO:0042144">
    <property type="term" value="P:vacuole fusion, non-autophagic"/>
    <property type="evidence" value="ECO:0007669"/>
    <property type="project" value="EnsemblFungi"/>
</dbReference>
<evidence type="ECO:0000256" key="10">
    <source>
        <dbReference type="RuleBase" id="RU079119"/>
    </source>
</evidence>
<dbReference type="AlphaFoldDB" id="A0A1D2VCN2"/>
<organism evidence="12 13">
    <name type="scientific">Ascoidea rubescens DSM 1968</name>
    <dbReference type="NCBI Taxonomy" id="1344418"/>
    <lineage>
        <taxon>Eukaryota</taxon>
        <taxon>Fungi</taxon>
        <taxon>Dikarya</taxon>
        <taxon>Ascomycota</taxon>
        <taxon>Saccharomycotina</taxon>
        <taxon>Saccharomycetes</taxon>
        <taxon>Ascoideaceae</taxon>
        <taxon>Ascoidea</taxon>
    </lineage>
</organism>
<dbReference type="FunCoup" id="A0A1D2VCN2">
    <property type="interactions" value="449"/>
</dbReference>